<evidence type="ECO:0000313" key="2">
    <source>
        <dbReference type="Proteomes" id="UP000074382"/>
    </source>
</evidence>
<sequence>MPVRPHHLAAMAAAIVQTAPPPVPRRTGGPVTVHYESGHRQTIGMVTARRLRCDQGGVVAVDTDAGTGYSLYAGPSCHPALVLCSERGRIEFDIPVRAGSIRIEDSASHSAARIRHGCV</sequence>
<organism evidence="1 2">
    <name type="scientific">Thermobifida cellulosilytica TB100</name>
    <dbReference type="NCBI Taxonomy" id="665004"/>
    <lineage>
        <taxon>Bacteria</taxon>
        <taxon>Bacillati</taxon>
        <taxon>Actinomycetota</taxon>
        <taxon>Actinomycetes</taxon>
        <taxon>Streptosporangiales</taxon>
        <taxon>Nocardiopsidaceae</taxon>
        <taxon>Thermobifida</taxon>
    </lineage>
</organism>
<name>A0A147KLV2_THECS</name>
<proteinExistence type="predicted"/>
<protein>
    <submittedName>
        <fullName evidence="1">Uncharacterized protein</fullName>
    </submittedName>
</protein>
<dbReference type="AlphaFoldDB" id="A0A147KLV2"/>
<accession>A0A147KLV2</accession>
<comment type="caution">
    <text evidence="1">The sequence shown here is derived from an EMBL/GenBank/DDBJ whole genome shotgun (WGS) entry which is preliminary data.</text>
</comment>
<keyword evidence="2" id="KW-1185">Reference proteome</keyword>
<reference evidence="2" key="1">
    <citation type="journal article" date="2017" name="Acta Aliment.">
        <title>Plant polysaccharide degrading enzyme system of Thermpbifida cellulosilytica TB100 revealed by de novo genome project data.</title>
        <authorList>
            <person name="Toth A."/>
            <person name="Baka E."/>
            <person name="Luzics S."/>
            <person name="Bata-Vidacs I."/>
            <person name="Nagy I."/>
            <person name="Balint B."/>
            <person name="Herceg R."/>
            <person name="Olasz F."/>
            <person name="Wilk T."/>
            <person name="Nagy T."/>
            <person name="Kriszt B."/>
            <person name="Nagy I."/>
            <person name="Kukolya J."/>
        </authorList>
    </citation>
    <scope>NUCLEOTIDE SEQUENCE [LARGE SCALE GENOMIC DNA]</scope>
    <source>
        <strain evidence="2">TB100</strain>
    </source>
</reference>
<dbReference type="PATRIC" id="fig|665004.4.peg.1007"/>
<evidence type="ECO:0000313" key="1">
    <source>
        <dbReference type="EMBL" id="KUP98300.1"/>
    </source>
</evidence>
<dbReference type="EMBL" id="LGEM01000012">
    <property type="protein sequence ID" value="KUP98300.1"/>
    <property type="molecule type" value="Genomic_DNA"/>
</dbReference>
<gene>
    <name evidence="1" type="ORF">AC529_02375</name>
</gene>
<dbReference type="Proteomes" id="UP000074382">
    <property type="component" value="Unassembled WGS sequence"/>
</dbReference>